<gene>
    <name evidence="1" type="ORF">F4821DRAFT_196842</name>
</gene>
<keyword evidence="2" id="KW-1185">Reference proteome</keyword>
<protein>
    <submittedName>
        <fullName evidence="1">Uncharacterized protein</fullName>
    </submittedName>
</protein>
<organism evidence="1 2">
    <name type="scientific">Hypoxylon rubiginosum</name>
    <dbReference type="NCBI Taxonomy" id="110542"/>
    <lineage>
        <taxon>Eukaryota</taxon>
        <taxon>Fungi</taxon>
        <taxon>Dikarya</taxon>
        <taxon>Ascomycota</taxon>
        <taxon>Pezizomycotina</taxon>
        <taxon>Sordariomycetes</taxon>
        <taxon>Xylariomycetidae</taxon>
        <taxon>Xylariales</taxon>
        <taxon>Hypoxylaceae</taxon>
        <taxon>Hypoxylon</taxon>
    </lineage>
</organism>
<name>A0ACC0CRW5_9PEZI</name>
<evidence type="ECO:0000313" key="2">
    <source>
        <dbReference type="Proteomes" id="UP001497680"/>
    </source>
</evidence>
<evidence type="ECO:0000313" key="1">
    <source>
        <dbReference type="EMBL" id="KAI6083121.1"/>
    </source>
</evidence>
<proteinExistence type="predicted"/>
<reference evidence="1 2" key="1">
    <citation type="journal article" date="2022" name="New Phytol.">
        <title>Ecological generalism drives hyperdiversity of secondary metabolite gene clusters in xylarialean endophytes.</title>
        <authorList>
            <person name="Franco M.E.E."/>
            <person name="Wisecaver J.H."/>
            <person name="Arnold A.E."/>
            <person name="Ju Y.M."/>
            <person name="Slot J.C."/>
            <person name="Ahrendt S."/>
            <person name="Moore L.P."/>
            <person name="Eastman K.E."/>
            <person name="Scott K."/>
            <person name="Konkel Z."/>
            <person name="Mondo S.J."/>
            <person name="Kuo A."/>
            <person name="Hayes R.D."/>
            <person name="Haridas S."/>
            <person name="Andreopoulos B."/>
            <person name="Riley R."/>
            <person name="LaButti K."/>
            <person name="Pangilinan J."/>
            <person name="Lipzen A."/>
            <person name="Amirebrahimi M."/>
            <person name="Yan J."/>
            <person name="Adam C."/>
            <person name="Keymanesh K."/>
            <person name="Ng V."/>
            <person name="Louie K."/>
            <person name="Northen T."/>
            <person name="Drula E."/>
            <person name="Henrissat B."/>
            <person name="Hsieh H.M."/>
            <person name="Youens-Clark K."/>
            <person name="Lutzoni F."/>
            <person name="Miadlikowska J."/>
            <person name="Eastwood D.C."/>
            <person name="Hamelin R.C."/>
            <person name="Grigoriev I.V."/>
            <person name="U'Ren J.M."/>
        </authorList>
    </citation>
    <scope>NUCLEOTIDE SEQUENCE [LARGE SCALE GENOMIC DNA]</scope>
    <source>
        <strain evidence="1 2">ER1909</strain>
    </source>
</reference>
<dbReference type="EMBL" id="MU394357">
    <property type="protein sequence ID" value="KAI6083121.1"/>
    <property type="molecule type" value="Genomic_DNA"/>
</dbReference>
<comment type="caution">
    <text evidence="1">The sequence shown here is derived from an EMBL/GenBank/DDBJ whole genome shotgun (WGS) entry which is preliminary data.</text>
</comment>
<dbReference type="Proteomes" id="UP001497680">
    <property type="component" value="Unassembled WGS sequence"/>
</dbReference>
<sequence length="308" mass="34506">MVPAWIGTIAFCTIQLLMIRHGSGVDIQDVPEADLEIFLNLFLDSQITARLSIFFARTSILLLYIRIFFPLGTARSAWWWVIQITITINLLFTIAFVLVTILQCAPYGLPFGSQCVNQWLVLVIASVINIVSDIAVLLIPLASIWNLQMSRQRKWATGALFAFGALAPVASIIRLGYQIPQSDSPNYTVIYTIIALTATGEQAVAVVIGSAPICNALIVRMMRGKRARAPNRNVTFSQRLWPSRERQAGTPEKRIERKIRYPFRITDIVGTNSTDILYSRDDAGHSDGAHQEYVELHESNTTKVDRQE</sequence>
<accession>A0ACC0CRW5</accession>